<feature type="region of interest" description="Disordered" evidence="1">
    <location>
        <begin position="1"/>
        <end position="83"/>
    </location>
</feature>
<evidence type="ECO:0000256" key="2">
    <source>
        <dbReference type="SAM" id="Phobius"/>
    </source>
</evidence>
<feature type="transmembrane region" description="Helical" evidence="2">
    <location>
        <begin position="113"/>
        <end position="134"/>
    </location>
</feature>
<gene>
    <name evidence="3" type="ORF">MFIFM68171_02357</name>
</gene>
<keyword evidence="2" id="KW-1133">Transmembrane helix</keyword>
<name>A0ABQ0G319_9PEZI</name>
<reference evidence="3 4" key="1">
    <citation type="submission" date="2024-09" db="EMBL/GenBank/DDBJ databases">
        <title>Itraconazole resistance in Madurella fahalii resulting from another homologue of gene encoding cytochrome P450 14-alpha sterol demethylase (CYP51).</title>
        <authorList>
            <person name="Yoshioka I."/>
            <person name="Fahal A.H."/>
            <person name="Kaneko S."/>
            <person name="Yaguchi T."/>
        </authorList>
    </citation>
    <scope>NUCLEOTIDE SEQUENCE [LARGE SCALE GENOMIC DNA]</scope>
    <source>
        <strain evidence="3 4">IFM 68171</strain>
    </source>
</reference>
<dbReference type="Proteomes" id="UP001628179">
    <property type="component" value="Unassembled WGS sequence"/>
</dbReference>
<keyword evidence="2" id="KW-0472">Membrane</keyword>
<dbReference type="InterPro" id="IPR021100">
    <property type="entry name" value="N-glycosylation_EOS1"/>
</dbReference>
<evidence type="ECO:0000313" key="4">
    <source>
        <dbReference type="Proteomes" id="UP001628179"/>
    </source>
</evidence>
<dbReference type="Pfam" id="PF12326">
    <property type="entry name" value="EOS1"/>
    <property type="match status" value="1"/>
</dbReference>
<evidence type="ECO:0000313" key="3">
    <source>
        <dbReference type="EMBL" id="GAB1312147.1"/>
    </source>
</evidence>
<dbReference type="PANTHER" id="PTHR28147">
    <property type="entry name" value="N-GLYCOSYLATION PROTEIN EOS1"/>
    <property type="match status" value="1"/>
</dbReference>
<keyword evidence="4" id="KW-1185">Reference proteome</keyword>
<dbReference type="PANTHER" id="PTHR28147:SF1">
    <property type="entry name" value="N-GLYCOSYLATION PROTEIN EOS1"/>
    <property type="match status" value="1"/>
</dbReference>
<dbReference type="EMBL" id="BAAFSV010000001">
    <property type="protein sequence ID" value="GAB1312147.1"/>
    <property type="molecule type" value="Genomic_DNA"/>
</dbReference>
<feature type="transmembrane region" description="Helical" evidence="2">
    <location>
        <begin position="192"/>
        <end position="213"/>
    </location>
</feature>
<sequence>MYRRAKPTVAQQSRADNGSPSQNLGPATTTTPASSASAWSSLNHASAAGHSNTSAPNPGSLSGSSPSSAIANGTAPAATSVAPDHGAAGTVRSSLLQPRVAVVLGVSKTWYPLLFVCRLVSIAPGVLFGLPTALRGLAMLHLMYFGRGFDSGALGRLGRGAGAGAGAATTTSAPTSGYDAAFEARLRLTETLLASIWCFASGYLSFFFTDCLMSRWLLHYTPQATIVRLLTTNAINGYLTSWVLHLIGGFEDPRLILPAWIIISTTLTVLYHITQRKINIRKETSMSISVFSIASFVSMVALLAQLHSNRSDYPDIPLLSFVRRVSHEAGKLAIRIMEYGNAARDL</sequence>
<proteinExistence type="predicted"/>
<organism evidence="3 4">
    <name type="scientific">Madurella fahalii</name>
    <dbReference type="NCBI Taxonomy" id="1157608"/>
    <lineage>
        <taxon>Eukaryota</taxon>
        <taxon>Fungi</taxon>
        <taxon>Dikarya</taxon>
        <taxon>Ascomycota</taxon>
        <taxon>Pezizomycotina</taxon>
        <taxon>Sordariomycetes</taxon>
        <taxon>Sordariomycetidae</taxon>
        <taxon>Sordariales</taxon>
        <taxon>Sordariales incertae sedis</taxon>
        <taxon>Madurella</taxon>
    </lineage>
</organism>
<dbReference type="GeneID" id="98173102"/>
<feature type="transmembrane region" description="Helical" evidence="2">
    <location>
        <begin position="256"/>
        <end position="274"/>
    </location>
</feature>
<comment type="caution">
    <text evidence="3">The sequence shown here is derived from an EMBL/GenBank/DDBJ whole genome shotgun (WGS) entry which is preliminary data.</text>
</comment>
<keyword evidence="2" id="KW-0812">Transmembrane</keyword>
<feature type="compositionally biased region" description="Polar residues" evidence="1">
    <location>
        <begin position="9"/>
        <end position="26"/>
    </location>
</feature>
<protein>
    <submittedName>
        <fullName evidence="3">N-glycosylation protein-domain-containing protein</fullName>
    </submittedName>
</protein>
<feature type="transmembrane region" description="Helical" evidence="2">
    <location>
        <begin position="225"/>
        <end position="244"/>
    </location>
</feature>
<feature type="transmembrane region" description="Helical" evidence="2">
    <location>
        <begin position="286"/>
        <end position="306"/>
    </location>
</feature>
<accession>A0ABQ0G319</accession>
<dbReference type="RefSeq" id="XP_070913880.1">
    <property type="nucleotide sequence ID" value="XM_071057779.1"/>
</dbReference>
<evidence type="ECO:0000256" key="1">
    <source>
        <dbReference type="SAM" id="MobiDB-lite"/>
    </source>
</evidence>
<feature type="compositionally biased region" description="Low complexity" evidence="1">
    <location>
        <begin position="27"/>
        <end position="73"/>
    </location>
</feature>